<keyword evidence="2" id="KW-1185">Reference proteome</keyword>
<accession>A0A5B9Q7H9</accession>
<protein>
    <submittedName>
        <fullName evidence="1">Uncharacterized protein</fullName>
    </submittedName>
</protein>
<dbReference type="KEGG" id="bgok:Pr1d_00860"/>
<name>A0A5B9Q7H9_9BACT</name>
<proteinExistence type="predicted"/>
<sequence>MLEKGDENCHPIVYAESLNPTVIEEEIERR</sequence>
<evidence type="ECO:0000313" key="2">
    <source>
        <dbReference type="Proteomes" id="UP000323917"/>
    </source>
</evidence>
<dbReference type="AlphaFoldDB" id="A0A5B9Q7H9"/>
<dbReference type="EMBL" id="CP042913">
    <property type="protein sequence ID" value="QEG32826.1"/>
    <property type="molecule type" value="Genomic_DNA"/>
</dbReference>
<reference evidence="1 2" key="1">
    <citation type="submission" date="2019-08" db="EMBL/GenBank/DDBJ databases">
        <title>Deep-cultivation of Planctomycetes and their phenomic and genomic characterization uncovers novel biology.</title>
        <authorList>
            <person name="Wiegand S."/>
            <person name="Jogler M."/>
            <person name="Boedeker C."/>
            <person name="Pinto D."/>
            <person name="Vollmers J."/>
            <person name="Rivas-Marin E."/>
            <person name="Kohn T."/>
            <person name="Peeters S.H."/>
            <person name="Heuer A."/>
            <person name="Rast P."/>
            <person name="Oberbeckmann S."/>
            <person name="Bunk B."/>
            <person name="Jeske O."/>
            <person name="Meyerdierks A."/>
            <person name="Storesund J.E."/>
            <person name="Kallscheuer N."/>
            <person name="Luecker S."/>
            <person name="Lage O.M."/>
            <person name="Pohl T."/>
            <person name="Merkel B.J."/>
            <person name="Hornburger P."/>
            <person name="Mueller R.-W."/>
            <person name="Bruemmer F."/>
            <person name="Labrenz M."/>
            <person name="Spormann A.M."/>
            <person name="Op den Camp H."/>
            <person name="Overmann J."/>
            <person name="Amann R."/>
            <person name="Jetten M.S.M."/>
            <person name="Mascher T."/>
            <person name="Medema M.H."/>
            <person name="Devos D.P."/>
            <person name="Kaster A.-K."/>
            <person name="Ovreas L."/>
            <person name="Rohde M."/>
            <person name="Galperin M.Y."/>
            <person name="Jogler C."/>
        </authorList>
    </citation>
    <scope>NUCLEOTIDE SEQUENCE [LARGE SCALE GENOMIC DNA]</scope>
    <source>
        <strain evidence="1 2">Pr1d</strain>
    </source>
</reference>
<organism evidence="1 2">
    <name type="scientific">Bythopirellula goksoeyrii</name>
    <dbReference type="NCBI Taxonomy" id="1400387"/>
    <lineage>
        <taxon>Bacteria</taxon>
        <taxon>Pseudomonadati</taxon>
        <taxon>Planctomycetota</taxon>
        <taxon>Planctomycetia</taxon>
        <taxon>Pirellulales</taxon>
        <taxon>Lacipirellulaceae</taxon>
        <taxon>Bythopirellula</taxon>
    </lineage>
</organism>
<gene>
    <name evidence="1" type="ORF">Pr1d_00860</name>
</gene>
<evidence type="ECO:0000313" key="1">
    <source>
        <dbReference type="EMBL" id="QEG32826.1"/>
    </source>
</evidence>
<dbReference type="Proteomes" id="UP000323917">
    <property type="component" value="Chromosome"/>
</dbReference>